<keyword evidence="11" id="KW-0472">Membrane</keyword>
<comment type="pathway">
    <text evidence="2">Secondary metabolite biosynthesis.</text>
</comment>
<keyword evidence="8 10" id="KW-0503">Monooxygenase</keyword>
<organism evidence="12 13">
    <name type="scientific">Coprinopsis marcescibilis</name>
    <name type="common">Agaric fungus</name>
    <name type="synonym">Psathyrella marcescibilis</name>
    <dbReference type="NCBI Taxonomy" id="230819"/>
    <lineage>
        <taxon>Eukaryota</taxon>
        <taxon>Fungi</taxon>
        <taxon>Dikarya</taxon>
        <taxon>Basidiomycota</taxon>
        <taxon>Agaricomycotina</taxon>
        <taxon>Agaricomycetes</taxon>
        <taxon>Agaricomycetidae</taxon>
        <taxon>Agaricales</taxon>
        <taxon>Agaricineae</taxon>
        <taxon>Psathyrellaceae</taxon>
        <taxon>Coprinopsis</taxon>
    </lineage>
</organism>
<evidence type="ECO:0000256" key="9">
    <source>
        <dbReference type="PIRSR" id="PIRSR602401-1"/>
    </source>
</evidence>
<dbReference type="InterPro" id="IPR001128">
    <property type="entry name" value="Cyt_P450"/>
</dbReference>
<dbReference type="InterPro" id="IPR050364">
    <property type="entry name" value="Cytochrome_P450_fung"/>
</dbReference>
<name>A0A5C3KPZ1_COPMA</name>
<evidence type="ECO:0000256" key="11">
    <source>
        <dbReference type="SAM" id="Phobius"/>
    </source>
</evidence>
<dbReference type="InterPro" id="IPR017972">
    <property type="entry name" value="Cyt_P450_CS"/>
</dbReference>
<evidence type="ECO:0000256" key="4">
    <source>
        <dbReference type="ARBA" id="ARBA00022617"/>
    </source>
</evidence>
<dbReference type="Gene3D" id="1.10.630.10">
    <property type="entry name" value="Cytochrome P450"/>
    <property type="match status" value="1"/>
</dbReference>
<evidence type="ECO:0000256" key="2">
    <source>
        <dbReference type="ARBA" id="ARBA00005179"/>
    </source>
</evidence>
<reference evidence="12 13" key="1">
    <citation type="journal article" date="2019" name="Nat. Ecol. Evol.">
        <title>Megaphylogeny resolves global patterns of mushroom evolution.</title>
        <authorList>
            <person name="Varga T."/>
            <person name="Krizsan K."/>
            <person name="Foldi C."/>
            <person name="Dima B."/>
            <person name="Sanchez-Garcia M."/>
            <person name="Sanchez-Ramirez S."/>
            <person name="Szollosi G.J."/>
            <person name="Szarkandi J.G."/>
            <person name="Papp V."/>
            <person name="Albert L."/>
            <person name="Andreopoulos W."/>
            <person name="Angelini C."/>
            <person name="Antonin V."/>
            <person name="Barry K.W."/>
            <person name="Bougher N.L."/>
            <person name="Buchanan P."/>
            <person name="Buyck B."/>
            <person name="Bense V."/>
            <person name="Catcheside P."/>
            <person name="Chovatia M."/>
            <person name="Cooper J."/>
            <person name="Damon W."/>
            <person name="Desjardin D."/>
            <person name="Finy P."/>
            <person name="Geml J."/>
            <person name="Haridas S."/>
            <person name="Hughes K."/>
            <person name="Justo A."/>
            <person name="Karasinski D."/>
            <person name="Kautmanova I."/>
            <person name="Kiss B."/>
            <person name="Kocsube S."/>
            <person name="Kotiranta H."/>
            <person name="LaButti K.M."/>
            <person name="Lechner B.E."/>
            <person name="Liimatainen K."/>
            <person name="Lipzen A."/>
            <person name="Lukacs Z."/>
            <person name="Mihaltcheva S."/>
            <person name="Morgado L.N."/>
            <person name="Niskanen T."/>
            <person name="Noordeloos M.E."/>
            <person name="Ohm R.A."/>
            <person name="Ortiz-Santana B."/>
            <person name="Ovrebo C."/>
            <person name="Racz N."/>
            <person name="Riley R."/>
            <person name="Savchenko A."/>
            <person name="Shiryaev A."/>
            <person name="Soop K."/>
            <person name="Spirin V."/>
            <person name="Szebenyi C."/>
            <person name="Tomsovsky M."/>
            <person name="Tulloss R.E."/>
            <person name="Uehling J."/>
            <person name="Grigoriev I.V."/>
            <person name="Vagvolgyi C."/>
            <person name="Papp T."/>
            <person name="Martin F.M."/>
            <person name="Miettinen O."/>
            <person name="Hibbett D.S."/>
            <person name="Nagy L.G."/>
        </authorList>
    </citation>
    <scope>NUCLEOTIDE SEQUENCE [LARGE SCALE GENOMIC DNA]</scope>
    <source>
        <strain evidence="12 13">CBS 121175</strain>
    </source>
</reference>
<keyword evidence="13" id="KW-1185">Reference proteome</keyword>
<keyword evidence="4 9" id="KW-0349">Heme</keyword>
<dbReference type="GO" id="GO:0020037">
    <property type="term" value="F:heme binding"/>
    <property type="evidence" value="ECO:0007669"/>
    <property type="project" value="InterPro"/>
</dbReference>
<keyword evidence="6 10" id="KW-0560">Oxidoreductase</keyword>
<evidence type="ECO:0000256" key="1">
    <source>
        <dbReference type="ARBA" id="ARBA00001971"/>
    </source>
</evidence>
<evidence type="ECO:0000256" key="7">
    <source>
        <dbReference type="ARBA" id="ARBA00023004"/>
    </source>
</evidence>
<evidence type="ECO:0000256" key="10">
    <source>
        <dbReference type="RuleBase" id="RU000461"/>
    </source>
</evidence>
<dbReference type="CDD" id="cd11065">
    <property type="entry name" value="CYP64-like"/>
    <property type="match status" value="1"/>
</dbReference>
<evidence type="ECO:0000313" key="12">
    <source>
        <dbReference type="EMBL" id="TFK21913.1"/>
    </source>
</evidence>
<dbReference type="Pfam" id="PF00067">
    <property type="entry name" value="p450"/>
    <property type="match status" value="1"/>
</dbReference>
<dbReference type="Proteomes" id="UP000307440">
    <property type="component" value="Unassembled WGS sequence"/>
</dbReference>
<dbReference type="GO" id="GO:0004497">
    <property type="term" value="F:monooxygenase activity"/>
    <property type="evidence" value="ECO:0007669"/>
    <property type="project" value="UniProtKB-KW"/>
</dbReference>
<protein>
    <submittedName>
        <fullName evidence="12">O-methylsterigmatocystin oxidoreductase</fullName>
    </submittedName>
</protein>
<dbReference type="PANTHER" id="PTHR46300:SF7">
    <property type="entry name" value="P450, PUTATIVE (EUROFUNG)-RELATED"/>
    <property type="match status" value="1"/>
</dbReference>
<keyword evidence="11" id="KW-0812">Transmembrane</keyword>
<dbReference type="InterPro" id="IPR036396">
    <property type="entry name" value="Cyt_P450_sf"/>
</dbReference>
<dbReference type="PROSITE" id="PS00086">
    <property type="entry name" value="CYTOCHROME_P450"/>
    <property type="match status" value="1"/>
</dbReference>
<gene>
    <name evidence="12" type="ORF">FA15DRAFT_63025</name>
</gene>
<evidence type="ECO:0000313" key="13">
    <source>
        <dbReference type="Proteomes" id="UP000307440"/>
    </source>
</evidence>
<keyword evidence="5 9" id="KW-0479">Metal-binding</keyword>
<dbReference type="InterPro" id="IPR002401">
    <property type="entry name" value="Cyt_P450_E_grp-I"/>
</dbReference>
<comment type="similarity">
    <text evidence="3 10">Belongs to the cytochrome P450 family.</text>
</comment>
<comment type="cofactor">
    <cofactor evidence="1 9">
        <name>heme</name>
        <dbReference type="ChEBI" id="CHEBI:30413"/>
    </cofactor>
</comment>
<accession>A0A5C3KPZ1</accession>
<dbReference type="GO" id="GO:0005506">
    <property type="term" value="F:iron ion binding"/>
    <property type="evidence" value="ECO:0007669"/>
    <property type="project" value="InterPro"/>
</dbReference>
<dbReference type="PRINTS" id="PR00463">
    <property type="entry name" value="EP450I"/>
</dbReference>
<sequence>MSTFAEVFTRFGVIASSSKLQSSWSIALLALVTATGYYVLAQQSRKRARQGLPLPPGPKGVPIFGNLFQIPKIEPWLTYKDWSKEYGEVTYLEAMGQPIIILNSLSAILELLENRSVNTSTRFPVPAFEIMDIDWIFGVMDYGPDWRAHRKLFHQLLNSNEVPNYRPVIEQETNKFLRKLSLNPDGFLEETKELFASLIMRVSYGVDDDVYNKEIIQDAEVVLQGFSEAALPGSFMVNVFPIMRYIPSWFPGAAWKKRLVDVVEVSKRVRTKPWNNAKARANKGLSNDEYPNMVKRLIEDLPDEDDPEYREREIIAQNSIGTAYVAGSDTTVSTGHALFLMLAMYPEVLRRAQQEIDTVVGAYRLPTASDIDKLVYLKALIKELTRLHSVAPLGFKNSKEDDVYNGYFIPKGSIFIPNSWSVMHDPEMFEDPMTFKPERYLPSEKWGGKINPNIIDPDVAAFGYGRRKCPGRFLSNEAVTFMAAGLIAAFDITPSVDKQGNKIPLKLEVCSDLVCAPLPFKCDVRPRSERHAALLAMQL</sequence>
<dbReference type="STRING" id="230819.A0A5C3KPZ1"/>
<proteinExistence type="inferred from homology"/>
<keyword evidence="7 9" id="KW-0408">Iron</keyword>
<dbReference type="SUPFAM" id="SSF48264">
    <property type="entry name" value="Cytochrome P450"/>
    <property type="match status" value="1"/>
</dbReference>
<keyword evidence="11" id="KW-1133">Transmembrane helix</keyword>
<dbReference type="GO" id="GO:0016705">
    <property type="term" value="F:oxidoreductase activity, acting on paired donors, with incorporation or reduction of molecular oxygen"/>
    <property type="evidence" value="ECO:0007669"/>
    <property type="project" value="InterPro"/>
</dbReference>
<dbReference type="PANTHER" id="PTHR46300">
    <property type="entry name" value="P450, PUTATIVE (EUROFUNG)-RELATED-RELATED"/>
    <property type="match status" value="1"/>
</dbReference>
<evidence type="ECO:0000256" key="6">
    <source>
        <dbReference type="ARBA" id="ARBA00023002"/>
    </source>
</evidence>
<feature type="binding site" description="axial binding residue" evidence="9">
    <location>
        <position position="469"/>
    </location>
    <ligand>
        <name>heme</name>
        <dbReference type="ChEBI" id="CHEBI:30413"/>
    </ligand>
    <ligandPart>
        <name>Fe</name>
        <dbReference type="ChEBI" id="CHEBI:18248"/>
    </ligandPart>
</feature>
<evidence type="ECO:0000256" key="8">
    <source>
        <dbReference type="ARBA" id="ARBA00023033"/>
    </source>
</evidence>
<dbReference type="OrthoDB" id="2789670at2759"/>
<evidence type="ECO:0000256" key="5">
    <source>
        <dbReference type="ARBA" id="ARBA00022723"/>
    </source>
</evidence>
<dbReference type="EMBL" id="ML210255">
    <property type="protein sequence ID" value="TFK21913.1"/>
    <property type="molecule type" value="Genomic_DNA"/>
</dbReference>
<feature type="transmembrane region" description="Helical" evidence="11">
    <location>
        <begin position="20"/>
        <end position="40"/>
    </location>
</feature>
<evidence type="ECO:0000256" key="3">
    <source>
        <dbReference type="ARBA" id="ARBA00010617"/>
    </source>
</evidence>
<dbReference type="AlphaFoldDB" id="A0A5C3KPZ1"/>